<feature type="compositionally biased region" description="Low complexity" evidence="11">
    <location>
        <begin position="36"/>
        <end position="58"/>
    </location>
</feature>
<reference evidence="13 14" key="1">
    <citation type="journal article" date="2018" name="Plant J.">
        <title>Genome sequences of Chlorella sorokiniana UTEX 1602 and Micractinium conductrix SAG 241.80: implications to maltose excretion by a green alga.</title>
        <authorList>
            <person name="Arriola M.B."/>
            <person name="Velmurugan N."/>
            <person name="Zhang Y."/>
            <person name="Plunkett M.H."/>
            <person name="Hondzo H."/>
            <person name="Barney B.M."/>
        </authorList>
    </citation>
    <scope>NUCLEOTIDE SEQUENCE [LARGE SCALE GENOMIC DNA]</scope>
    <source>
        <strain evidence="13 14">SAG 241.80</strain>
    </source>
</reference>
<proteinExistence type="inferred from homology"/>
<dbReference type="Proteomes" id="UP000239649">
    <property type="component" value="Unassembled WGS sequence"/>
</dbReference>
<evidence type="ECO:0000256" key="2">
    <source>
        <dbReference type="ARBA" id="ARBA00004229"/>
    </source>
</evidence>
<evidence type="ECO:0000256" key="11">
    <source>
        <dbReference type="SAM" id="MobiDB-lite"/>
    </source>
</evidence>
<feature type="transmembrane region" description="Helical" evidence="12">
    <location>
        <begin position="261"/>
        <end position="282"/>
    </location>
</feature>
<dbReference type="OrthoDB" id="1502398at2759"/>
<accession>A0A2P6V644</accession>
<evidence type="ECO:0000256" key="4">
    <source>
        <dbReference type="ARBA" id="ARBA00022528"/>
    </source>
</evidence>
<sequence length="391" mass="42163">MQRAPVVAQLGGGAGWRPFLPGAAPAQRRHWRQRRQQQQAAQLGAPAQPWLASHPGQQQRQQQRCRRLAVVASAAGAGALSPEPSPAQKIVAFKEAFWKFLRPHTIRGTILGSSAVTAIALLENTGLIDWALLPRALLGVLALLCGNGYIVGINQIYDVEIDAVNKPFLPVASGELSTKAAWWLCLALAAGGIAITATNFGSLITGLYCFGLFLGTIYSVPPLRLKRSAVAAFMIIATVRGFLLNFGVYHAARAALGLPFAWNPSISFVTAFVTLFATVIAITKDLPDIEGDEKFGIETFATSMGVRRIAFLGSGLLLTNYMGAIALAVRLPALFNPWTMAGGHAVLALILLYRTIKLDAAKYSQEAIKQYYAAIWLNFYAEYLLLPFLGA</sequence>
<dbReference type="EMBL" id="LHPF02000026">
    <property type="protein sequence ID" value="PSC69563.1"/>
    <property type="molecule type" value="Genomic_DNA"/>
</dbReference>
<comment type="caution">
    <text evidence="13">The sequence shown here is derived from an EMBL/GenBank/DDBJ whole genome shotgun (WGS) entry which is preliminary data.</text>
</comment>
<evidence type="ECO:0000256" key="12">
    <source>
        <dbReference type="SAM" id="Phobius"/>
    </source>
</evidence>
<dbReference type="Pfam" id="PF01040">
    <property type="entry name" value="UbiA"/>
    <property type="match status" value="1"/>
</dbReference>
<feature type="transmembrane region" description="Helical" evidence="12">
    <location>
        <begin position="309"/>
        <end position="329"/>
    </location>
</feature>
<gene>
    <name evidence="13" type="ORF">C2E20_7030</name>
</gene>
<name>A0A2P6V644_9CHLO</name>
<evidence type="ECO:0000256" key="6">
    <source>
        <dbReference type="ARBA" id="ARBA00022679"/>
    </source>
</evidence>
<evidence type="ECO:0000256" key="10">
    <source>
        <dbReference type="ARBA" id="ARBA00023136"/>
    </source>
</evidence>
<evidence type="ECO:0000313" key="14">
    <source>
        <dbReference type="Proteomes" id="UP000239649"/>
    </source>
</evidence>
<dbReference type="InterPro" id="IPR044878">
    <property type="entry name" value="UbiA_sf"/>
</dbReference>
<dbReference type="InterPro" id="IPR000537">
    <property type="entry name" value="UbiA_prenyltransferase"/>
</dbReference>
<keyword evidence="7 12" id="KW-0812">Transmembrane</keyword>
<dbReference type="GO" id="GO:0009507">
    <property type="term" value="C:chloroplast"/>
    <property type="evidence" value="ECO:0007669"/>
    <property type="project" value="UniProtKB-SubCell"/>
</dbReference>
<dbReference type="GO" id="GO:0004659">
    <property type="term" value="F:prenyltransferase activity"/>
    <property type="evidence" value="ECO:0007669"/>
    <property type="project" value="InterPro"/>
</dbReference>
<keyword evidence="5" id="KW-0934">Plastid</keyword>
<evidence type="ECO:0000256" key="7">
    <source>
        <dbReference type="ARBA" id="ARBA00022692"/>
    </source>
</evidence>
<dbReference type="GO" id="GO:0016020">
    <property type="term" value="C:membrane"/>
    <property type="evidence" value="ECO:0007669"/>
    <property type="project" value="UniProtKB-SubCell"/>
</dbReference>
<evidence type="ECO:0000256" key="1">
    <source>
        <dbReference type="ARBA" id="ARBA00004141"/>
    </source>
</evidence>
<dbReference type="NCBIfam" id="NF009525">
    <property type="entry name" value="PRK12887.1"/>
    <property type="match status" value="1"/>
</dbReference>
<evidence type="ECO:0000256" key="8">
    <source>
        <dbReference type="ARBA" id="ARBA00022946"/>
    </source>
</evidence>
<organism evidence="13 14">
    <name type="scientific">Micractinium conductrix</name>
    <dbReference type="NCBI Taxonomy" id="554055"/>
    <lineage>
        <taxon>Eukaryota</taxon>
        <taxon>Viridiplantae</taxon>
        <taxon>Chlorophyta</taxon>
        <taxon>core chlorophytes</taxon>
        <taxon>Trebouxiophyceae</taxon>
        <taxon>Chlorellales</taxon>
        <taxon>Chlorellaceae</taxon>
        <taxon>Chlorella clade</taxon>
        <taxon>Micractinium</taxon>
    </lineage>
</organism>
<dbReference type="Gene3D" id="1.10.357.140">
    <property type="entry name" value="UbiA prenyltransferase"/>
    <property type="match status" value="1"/>
</dbReference>
<dbReference type="AlphaFoldDB" id="A0A2P6V644"/>
<comment type="similarity">
    <text evidence="3">Belongs to the UbiA prenyltransferase family.</text>
</comment>
<evidence type="ECO:0000313" key="13">
    <source>
        <dbReference type="EMBL" id="PSC69563.1"/>
    </source>
</evidence>
<keyword evidence="10 12" id="KW-0472">Membrane</keyword>
<keyword evidence="8" id="KW-0809">Transit peptide</keyword>
<feature type="transmembrane region" description="Helical" evidence="12">
    <location>
        <begin position="373"/>
        <end position="390"/>
    </location>
</feature>
<dbReference type="PANTHER" id="PTHR43009:SF10">
    <property type="entry name" value="HOMOGENTISATE SOLANESYLTRANSFERASE, CHLOROPLASTIC"/>
    <property type="match status" value="1"/>
</dbReference>
<dbReference type="PANTHER" id="PTHR43009">
    <property type="entry name" value="HOMOGENTISATE SOLANESYLTRANSFERASE, CHLOROPLASTIC"/>
    <property type="match status" value="1"/>
</dbReference>
<keyword evidence="6" id="KW-0808">Transferase</keyword>
<keyword evidence="14" id="KW-1185">Reference proteome</keyword>
<comment type="subcellular location">
    <subcellularLocation>
        <location evidence="1">Membrane</location>
        <topology evidence="1">Multi-pass membrane protein</topology>
    </subcellularLocation>
    <subcellularLocation>
        <location evidence="2">Plastid</location>
        <location evidence="2">Chloroplast</location>
    </subcellularLocation>
</comment>
<keyword evidence="9 12" id="KW-1133">Transmembrane helix</keyword>
<evidence type="ECO:0000256" key="3">
    <source>
        <dbReference type="ARBA" id="ARBA00005985"/>
    </source>
</evidence>
<feature type="region of interest" description="Disordered" evidence="11">
    <location>
        <begin position="29"/>
        <end position="58"/>
    </location>
</feature>
<evidence type="ECO:0000256" key="5">
    <source>
        <dbReference type="ARBA" id="ARBA00022640"/>
    </source>
</evidence>
<keyword evidence="4" id="KW-0150">Chloroplast</keyword>
<feature type="transmembrane region" description="Helical" evidence="12">
    <location>
        <begin position="228"/>
        <end position="249"/>
    </location>
</feature>
<feature type="transmembrane region" description="Helical" evidence="12">
    <location>
        <begin position="203"/>
        <end position="221"/>
    </location>
</feature>
<dbReference type="CDD" id="cd13960">
    <property type="entry name" value="PT_UbiA_HPT1"/>
    <property type="match status" value="1"/>
</dbReference>
<protein>
    <submittedName>
        <fullName evidence="13">Homogentisate prenyltransferase</fullName>
    </submittedName>
</protein>
<feature type="transmembrane region" description="Helical" evidence="12">
    <location>
        <begin position="335"/>
        <end position="353"/>
    </location>
</feature>
<dbReference type="InterPro" id="IPR044502">
    <property type="entry name" value="AtHST-like"/>
</dbReference>
<dbReference type="STRING" id="554055.A0A2P6V644"/>
<evidence type="ECO:0000256" key="9">
    <source>
        <dbReference type="ARBA" id="ARBA00022989"/>
    </source>
</evidence>